<dbReference type="Gene3D" id="3.30.2320.10">
    <property type="entry name" value="hypothetical protein PF0899 domain"/>
    <property type="match status" value="1"/>
</dbReference>
<keyword evidence="3" id="KW-0175">Coiled coil</keyword>
<evidence type="ECO:0000259" key="4">
    <source>
        <dbReference type="Pfam" id="PF05065"/>
    </source>
</evidence>
<dbReference type="GO" id="GO:0044423">
    <property type="term" value="C:virion component"/>
    <property type="evidence" value="ECO:0007669"/>
    <property type="project" value="UniProtKB-KW"/>
</dbReference>
<comment type="subcellular location">
    <subcellularLocation>
        <location evidence="1">Virion</location>
    </subcellularLocation>
</comment>
<dbReference type="NCBIfam" id="TIGR01554">
    <property type="entry name" value="major_cap_HK97"/>
    <property type="match status" value="1"/>
</dbReference>
<evidence type="ECO:0000256" key="1">
    <source>
        <dbReference type="ARBA" id="ARBA00004328"/>
    </source>
</evidence>
<dbReference type="SUPFAM" id="SSF56563">
    <property type="entry name" value="Major capsid protein gp5"/>
    <property type="match status" value="1"/>
</dbReference>
<organism evidence="5">
    <name type="scientific">Siphoviridae sp. ctX581</name>
    <dbReference type="NCBI Taxonomy" id="2826365"/>
    <lineage>
        <taxon>Viruses</taxon>
        <taxon>Duplodnaviria</taxon>
        <taxon>Heunggongvirae</taxon>
        <taxon>Uroviricota</taxon>
        <taxon>Caudoviricetes</taxon>
    </lineage>
</organism>
<dbReference type="Gene3D" id="3.30.2400.10">
    <property type="entry name" value="Major capsid protein gp5"/>
    <property type="match status" value="1"/>
</dbReference>
<dbReference type="InterPro" id="IPR024455">
    <property type="entry name" value="Phage_capsid"/>
</dbReference>
<name>A0A8S5MEE8_9CAUD</name>
<feature type="coiled-coil region" evidence="3">
    <location>
        <begin position="11"/>
        <end position="78"/>
    </location>
</feature>
<dbReference type="Pfam" id="PF05065">
    <property type="entry name" value="Phage_capsid"/>
    <property type="match status" value="1"/>
</dbReference>
<accession>A0A8S5MEE8</accession>
<evidence type="ECO:0000256" key="3">
    <source>
        <dbReference type="SAM" id="Coils"/>
    </source>
</evidence>
<feature type="domain" description="Phage capsid-like C-terminal" evidence="4">
    <location>
        <begin position="119"/>
        <end position="361"/>
    </location>
</feature>
<evidence type="ECO:0000256" key="2">
    <source>
        <dbReference type="ARBA" id="ARBA00022844"/>
    </source>
</evidence>
<protein>
    <submittedName>
        <fullName evidence="5">Major capsid protein</fullName>
    </submittedName>
</protein>
<sequence length="378" mass="42272">MNLKEQLLAAKKAYNEMIDEKRSLLEDADKNTADKNISEVRSKVEEIQKRMKAKETEIKDLEALIEEAKNSRSGFNINPENPEPEGEDEAEKQYRMANHYLHTRDAQSAGLKSPDAALTIPKDVKYVPVDEVKTIDDLSQYIHMVNVTSAQGSYPVRQKPNTTSLHSVEELAKNPDLAKPSFKNIEWKVDTYRGAIPLSQEAIDDSDADLVSIVAQDLKEQKILLLNDKILNVMKTFTAKTVSSVDELKAIKNVALDPGYKHKVMVVSASFYQWLDTLKDKDDNYILNRSITANSPDICLGLPVFTVRDTTLGQAGEMKAFIGDIFEGIFGANRKDLQARWVDDSVYGQFLQGVTRFGITKSDEDAGFFVTATPSKAS</sequence>
<dbReference type="InterPro" id="IPR054612">
    <property type="entry name" value="Phage_capsid-like_C"/>
</dbReference>
<reference evidence="5" key="1">
    <citation type="journal article" date="2021" name="Proc. Natl. Acad. Sci. U.S.A.">
        <title>A Catalog of Tens of Thousands of Viruses from Human Metagenomes Reveals Hidden Associations with Chronic Diseases.</title>
        <authorList>
            <person name="Tisza M.J."/>
            <person name="Buck C.B."/>
        </authorList>
    </citation>
    <scope>NUCLEOTIDE SEQUENCE</scope>
    <source>
        <strain evidence="5">CtX581</strain>
    </source>
</reference>
<keyword evidence="2" id="KW-0946">Virion</keyword>
<evidence type="ECO:0000313" key="5">
    <source>
        <dbReference type="EMBL" id="DAD80315.1"/>
    </source>
</evidence>
<proteinExistence type="predicted"/>
<dbReference type="EMBL" id="BK014883">
    <property type="protein sequence ID" value="DAD80315.1"/>
    <property type="molecule type" value="Genomic_DNA"/>
</dbReference>